<accession>A0ABT3B655</accession>
<comment type="caution">
    <text evidence="1">The sequence shown here is derived from an EMBL/GenBank/DDBJ whole genome shotgun (WGS) entry which is preliminary data.</text>
</comment>
<gene>
    <name evidence="1" type="ORF">OGM63_25755</name>
</gene>
<dbReference type="InterPro" id="IPR013321">
    <property type="entry name" value="Arc_rbn_hlx_hlx"/>
</dbReference>
<reference evidence="1 2" key="1">
    <citation type="submission" date="2022-10" db="EMBL/GenBank/DDBJ databases">
        <title>Identification of biosynthetic pathway for the production of the potent trypsin inhibitor radiosumin.</title>
        <authorList>
            <person name="Fewer D.P."/>
            <person name="Delbaje E."/>
            <person name="Ouyang X."/>
            <person name="Agostino P.D."/>
            <person name="Wahlsten M."/>
            <person name="Jokela J."/>
            <person name="Permi P."/>
            <person name="Haapaniemi E."/>
            <person name="Koistinen H."/>
        </authorList>
    </citation>
    <scope>NUCLEOTIDE SEQUENCE [LARGE SCALE GENOMIC DNA]</scope>
    <source>
        <strain evidence="1 2">NIES-515</strain>
    </source>
</reference>
<evidence type="ECO:0000313" key="2">
    <source>
        <dbReference type="Proteomes" id="UP001526143"/>
    </source>
</evidence>
<sequence>MSTERKEMHISITDDLKKRFHATCVMRGKKMSQVVIELIEQWLESNEVPQTGEIKR</sequence>
<dbReference type="InterPro" id="IPR015354">
    <property type="entry name" value="DNA_partition_ParG"/>
</dbReference>
<dbReference type="RefSeq" id="WP_263748556.1">
    <property type="nucleotide sequence ID" value="NZ_JAOWRF010000368.1"/>
</dbReference>
<keyword evidence="2" id="KW-1185">Reference proteome</keyword>
<protein>
    <submittedName>
        <fullName evidence="1">Plasmid partition protein ParG</fullName>
    </submittedName>
</protein>
<organism evidence="1 2">
    <name type="scientific">Plectonema radiosum NIES-515</name>
    <dbReference type="NCBI Taxonomy" id="2986073"/>
    <lineage>
        <taxon>Bacteria</taxon>
        <taxon>Bacillati</taxon>
        <taxon>Cyanobacteriota</taxon>
        <taxon>Cyanophyceae</taxon>
        <taxon>Oscillatoriophycideae</taxon>
        <taxon>Oscillatoriales</taxon>
        <taxon>Microcoleaceae</taxon>
        <taxon>Plectonema</taxon>
    </lineage>
</organism>
<dbReference type="EMBL" id="JAOWRF010000368">
    <property type="protein sequence ID" value="MCV3216869.1"/>
    <property type="molecule type" value="Genomic_DNA"/>
</dbReference>
<evidence type="ECO:0000313" key="1">
    <source>
        <dbReference type="EMBL" id="MCV3216869.1"/>
    </source>
</evidence>
<dbReference type="Proteomes" id="UP001526143">
    <property type="component" value="Unassembled WGS sequence"/>
</dbReference>
<dbReference type="Gene3D" id="1.10.1220.10">
    <property type="entry name" value="Met repressor-like"/>
    <property type="match status" value="1"/>
</dbReference>
<name>A0ABT3B655_9CYAN</name>
<dbReference type="SUPFAM" id="SSF47598">
    <property type="entry name" value="Ribbon-helix-helix"/>
    <property type="match status" value="1"/>
</dbReference>
<proteinExistence type="predicted"/>
<dbReference type="InterPro" id="IPR010985">
    <property type="entry name" value="Ribbon_hlx_hlx"/>
</dbReference>
<dbReference type="Pfam" id="PF09274">
    <property type="entry name" value="ParG"/>
    <property type="match status" value="1"/>
</dbReference>